<dbReference type="InterPro" id="IPR036010">
    <property type="entry name" value="2Fe-2S_ferredoxin-like_sf"/>
</dbReference>
<dbReference type="InterPro" id="IPR017927">
    <property type="entry name" value="FAD-bd_FR_type"/>
</dbReference>
<keyword evidence="11" id="KW-1185">Reference proteome</keyword>
<dbReference type="PROSITE" id="PS51384">
    <property type="entry name" value="FAD_FR"/>
    <property type="match status" value="1"/>
</dbReference>
<dbReference type="InterPro" id="IPR008333">
    <property type="entry name" value="Cbr1-like_FAD-bd_dom"/>
</dbReference>
<comment type="cofactor">
    <cofactor evidence="1">
        <name>FAD</name>
        <dbReference type="ChEBI" id="CHEBI:57692"/>
    </cofactor>
</comment>
<dbReference type="InterPro" id="IPR001433">
    <property type="entry name" value="OxRdtase_FAD/NAD-bd"/>
</dbReference>
<dbReference type="PANTHER" id="PTHR47354">
    <property type="entry name" value="NADH OXIDOREDUCTASE HCR"/>
    <property type="match status" value="1"/>
</dbReference>
<keyword evidence="5" id="KW-0274">FAD</keyword>
<proteinExistence type="predicted"/>
<dbReference type="PANTHER" id="PTHR47354:SF6">
    <property type="entry name" value="NADH OXIDOREDUCTASE HCR"/>
    <property type="match status" value="1"/>
</dbReference>
<dbReference type="EMBL" id="VMNW02000004">
    <property type="protein sequence ID" value="KAA9165823.1"/>
    <property type="molecule type" value="Genomic_DNA"/>
</dbReference>
<organism evidence="10 11">
    <name type="scientific">Amycolatopsis acidicola</name>
    <dbReference type="NCBI Taxonomy" id="2596893"/>
    <lineage>
        <taxon>Bacteria</taxon>
        <taxon>Bacillati</taxon>
        <taxon>Actinomycetota</taxon>
        <taxon>Actinomycetes</taxon>
        <taxon>Pseudonocardiales</taxon>
        <taxon>Pseudonocardiaceae</taxon>
        <taxon>Amycolatopsis</taxon>
    </lineage>
</organism>
<keyword evidence="8" id="KW-0411">Iron-sulfur</keyword>
<comment type="caution">
    <text evidence="10">The sequence shown here is derived from an EMBL/GenBank/DDBJ whole genome shotgun (WGS) entry which is preliminary data.</text>
</comment>
<dbReference type="SUPFAM" id="SSF52343">
    <property type="entry name" value="Ferredoxin reductase-like, C-terminal NADP-linked domain"/>
    <property type="match status" value="1"/>
</dbReference>
<evidence type="ECO:0000256" key="8">
    <source>
        <dbReference type="ARBA" id="ARBA00023014"/>
    </source>
</evidence>
<evidence type="ECO:0000313" key="11">
    <source>
        <dbReference type="Proteomes" id="UP000319769"/>
    </source>
</evidence>
<dbReference type="InterPro" id="IPR017938">
    <property type="entry name" value="Riboflavin_synthase-like_b-brl"/>
</dbReference>
<evidence type="ECO:0000313" key="10">
    <source>
        <dbReference type="EMBL" id="KAA9165823.1"/>
    </source>
</evidence>
<dbReference type="GO" id="GO:0051537">
    <property type="term" value="F:2 iron, 2 sulfur cluster binding"/>
    <property type="evidence" value="ECO:0007669"/>
    <property type="project" value="UniProtKB-KW"/>
</dbReference>
<dbReference type="CDD" id="cd00207">
    <property type="entry name" value="fer2"/>
    <property type="match status" value="1"/>
</dbReference>
<accession>A0A5N0VK02</accession>
<dbReference type="PRINTS" id="PR00410">
    <property type="entry name" value="PHEHYDRXLASE"/>
</dbReference>
<dbReference type="Pfam" id="PF00970">
    <property type="entry name" value="FAD_binding_6"/>
    <property type="match status" value="1"/>
</dbReference>
<dbReference type="SUPFAM" id="SSF54292">
    <property type="entry name" value="2Fe-2S ferredoxin-like"/>
    <property type="match status" value="1"/>
</dbReference>
<dbReference type="OrthoDB" id="9796486at2"/>
<dbReference type="InterPro" id="IPR001709">
    <property type="entry name" value="Flavoprot_Pyr_Nucl_cyt_Rdtase"/>
</dbReference>
<dbReference type="Pfam" id="PF00111">
    <property type="entry name" value="Fer2"/>
    <property type="match status" value="1"/>
</dbReference>
<keyword evidence="6" id="KW-0560">Oxidoreductase</keyword>
<dbReference type="SUPFAM" id="SSF63380">
    <property type="entry name" value="Riboflavin synthase domain-like"/>
    <property type="match status" value="1"/>
</dbReference>
<protein>
    <submittedName>
        <fullName evidence="10">Ferredoxin reductase</fullName>
    </submittedName>
</protein>
<dbReference type="Gene3D" id="3.10.20.30">
    <property type="match status" value="1"/>
</dbReference>
<evidence type="ECO:0000256" key="7">
    <source>
        <dbReference type="ARBA" id="ARBA00023004"/>
    </source>
</evidence>
<feature type="domain" description="FAD-binding FR-type" evidence="9">
    <location>
        <begin position="30"/>
        <end position="131"/>
    </location>
</feature>
<dbReference type="PRINTS" id="PR00371">
    <property type="entry name" value="FPNCR"/>
</dbReference>
<evidence type="ECO:0000256" key="1">
    <source>
        <dbReference type="ARBA" id="ARBA00001974"/>
    </source>
</evidence>
<dbReference type="Pfam" id="PF00175">
    <property type="entry name" value="NAD_binding_1"/>
    <property type="match status" value="1"/>
</dbReference>
<dbReference type="Gene3D" id="2.40.30.10">
    <property type="entry name" value="Translation factors"/>
    <property type="match status" value="1"/>
</dbReference>
<evidence type="ECO:0000259" key="9">
    <source>
        <dbReference type="PROSITE" id="PS51384"/>
    </source>
</evidence>
<dbReference type="InterPro" id="IPR050415">
    <property type="entry name" value="MRET"/>
</dbReference>
<keyword evidence="2" id="KW-0285">Flavoprotein</keyword>
<evidence type="ECO:0000256" key="6">
    <source>
        <dbReference type="ARBA" id="ARBA00023002"/>
    </source>
</evidence>
<evidence type="ECO:0000256" key="3">
    <source>
        <dbReference type="ARBA" id="ARBA00022714"/>
    </source>
</evidence>
<sequence length="352" mass="38359">MGKLASIAEALLTPHGVDRYLELVDPMLVRRELRGEVVGVRRQTADSVTLSLRPSRAWRGFTAGQYVRISVDINGIRRTRCYSPAGSQYGGGLELTIKADPRGLVSRHLCGEATRGMVLGLSPADGAFTLPDPRPERILLISGGSGITPVLSMARTLAEEDYRGELVFLHYANTADDVLYREELEALARGNFRVVFGYTHEEGAELSGFFSAEHLKAAAPWYDSAQTYLCGPKPLMDSVREVYAAEGLSEQLHTEEFTPPELTFDTGSATGRVRFAHSGKEIENSGRPLLEQAEAAGLSPEHGCRMGICFSCTKVKTRGTVRDAKSGELHGEDDEEIQLCISVPVGDVEINC</sequence>
<keyword evidence="3" id="KW-0001">2Fe-2S</keyword>
<gene>
    <name evidence="10" type="ORF">FPZ12_004900</name>
</gene>
<evidence type="ECO:0000256" key="4">
    <source>
        <dbReference type="ARBA" id="ARBA00022723"/>
    </source>
</evidence>
<dbReference type="InterPro" id="IPR001041">
    <property type="entry name" value="2Fe-2S_ferredoxin-type"/>
</dbReference>
<dbReference type="AlphaFoldDB" id="A0A5N0VK02"/>
<evidence type="ECO:0000256" key="5">
    <source>
        <dbReference type="ARBA" id="ARBA00022827"/>
    </source>
</evidence>
<dbReference type="InterPro" id="IPR012675">
    <property type="entry name" value="Beta-grasp_dom_sf"/>
</dbReference>
<keyword evidence="4" id="KW-0479">Metal-binding</keyword>
<dbReference type="RefSeq" id="WP_144745742.1">
    <property type="nucleotide sequence ID" value="NZ_VMNW02000004.1"/>
</dbReference>
<dbReference type="Proteomes" id="UP000319769">
    <property type="component" value="Unassembled WGS sequence"/>
</dbReference>
<dbReference type="CDD" id="cd06216">
    <property type="entry name" value="FNR_iron_sulfur_binding_2"/>
    <property type="match status" value="1"/>
</dbReference>
<reference evidence="10" key="1">
    <citation type="submission" date="2019-09" db="EMBL/GenBank/DDBJ databases">
        <authorList>
            <person name="Teo W.F.A."/>
            <person name="Duangmal K."/>
        </authorList>
    </citation>
    <scope>NUCLEOTIDE SEQUENCE [LARGE SCALE GENOMIC DNA]</scope>
    <source>
        <strain evidence="10">K81G1</strain>
    </source>
</reference>
<dbReference type="Gene3D" id="3.40.50.80">
    <property type="entry name" value="Nucleotide-binding domain of ferredoxin-NADP reductase (FNR) module"/>
    <property type="match status" value="1"/>
</dbReference>
<name>A0A5N0VK02_9PSEU</name>
<evidence type="ECO:0000256" key="2">
    <source>
        <dbReference type="ARBA" id="ARBA00022630"/>
    </source>
</evidence>
<keyword evidence="7" id="KW-0408">Iron</keyword>
<dbReference type="GO" id="GO:0046872">
    <property type="term" value="F:metal ion binding"/>
    <property type="evidence" value="ECO:0007669"/>
    <property type="project" value="UniProtKB-KW"/>
</dbReference>
<dbReference type="InterPro" id="IPR039261">
    <property type="entry name" value="FNR_nucleotide-bd"/>
</dbReference>
<dbReference type="GO" id="GO:0016491">
    <property type="term" value="F:oxidoreductase activity"/>
    <property type="evidence" value="ECO:0007669"/>
    <property type="project" value="UniProtKB-KW"/>
</dbReference>